<organism evidence="3 4">
    <name type="scientific">Babesia bovis</name>
    <dbReference type="NCBI Taxonomy" id="5865"/>
    <lineage>
        <taxon>Eukaryota</taxon>
        <taxon>Sar</taxon>
        <taxon>Alveolata</taxon>
        <taxon>Apicomplexa</taxon>
        <taxon>Aconoidasida</taxon>
        <taxon>Piroplasmida</taxon>
        <taxon>Babesiidae</taxon>
        <taxon>Babesia</taxon>
    </lineage>
</organism>
<evidence type="ECO:0000259" key="2">
    <source>
        <dbReference type="PROSITE" id="PS50190"/>
    </source>
</evidence>
<dbReference type="InterPro" id="IPR035999">
    <property type="entry name" value="Sec7_dom_sf"/>
</dbReference>
<dbReference type="Pfam" id="PF12783">
    <property type="entry name" value="Sec7-like_HUS"/>
    <property type="match status" value="1"/>
</dbReference>
<dbReference type="InterPro" id="IPR023394">
    <property type="entry name" value="Sec7_C_sf"/>
</dbReference>
<dbReference type="VEuPathDB" id="PiroplasmaDB:BBOV_III009620"/>
<dbReference type="SUPFAM" id="SSF48425">
    <property type="entry name" value="Sec7 domain"/>
    <property type="match status" value="1"/>
</dbReference>
<dbReference type="Gene3D" id="1.10.1000.11">
    <property type="entry name" value="Arf Nucleotide-binding Site Opener,domain 2"/>
    <property type="match status" value="1"/>
</dbReference>
<reference evidence="3 4" key="1">
    <citation type="journal article" date="2007" name="PLoS Pathog.">
        <title>Genome sequence of Babesia bovis and comparative analysis of apicomplexan hemoprotozoa.</title>
        <authorList>
            <person name="Brayton K.A."/>
            <person name="Lau A.O.T."/>
            <person name="Herndon D.R."/>
            <person name="Hannick L."/>
            <person name="Kappmeyer L.S."/>
            <person name="Berens S.J."/>
            <person name="Bidwell S.L."/>
            <person name="Brown W.C."/>
            <person name="Crabtree J."/>
            <person name="Fadrosh D."/>
            <person name="Feldblum T."/>
            <person name="Forberger H.A."/>
            <person name="Haas B.J."/>
            <person name="Howell J.M."/>
            <person name="Khouri H."/>
            <person name="Koo H."/>
            <person name="Mann D.J."/>
            <person name="Norimine J."/>
            <person name="Paulsen I.T."/>
            <person name="Radune D."/>
            <person name="Ren Q."/>
            <person name="Smith R.K. Jr."/>
            <person name="Suarez C.E."/>
            <person name="White O."/>
            <person name="Wortman J.R."/>
            <person name="Knowles D.P. Jr."/>
            <person name="McElwain T.F."/>
            <person name="Nene V.M."/>
        </authorList>
    </citation>
    <scope>NUCLEOTIDE SEQUENCE [LARGE SCALE GENOMIC DNA]</scope>
    <source>
        <strain evidence="3">T2Bo</strain>
    </source>
</reference>
<dbReference type="PROSITE" id="PS50190">
    <property type="entry name" value="SEC7"/>
    <property type="match status" value="1"/>
</dbReference>
<comment type="caution">
    <text evidence="3">The sequence shown here is derived from an EMBL/GenBank/DDBJ whole genome shotgun (WGS) entry which is preliminary data.</text>
</comment>
<protein>
    <submittedName>
        <fullName evidence="3">Sec7 domain containing protein</fullName>
    </submittedName>
</protein>
<dbReference type="InParanoid" id="A7APN4"/>
<feature type="compositionally biased region" description="Acidic residues" evidence="1">
    <location>
        <begin position="1890"/>
        <end position="1908"/>
    </location>
</feature>
<feature type="compositionally biased region" description="Basic residues" evidence="1">
    <location>
        <begin position="459"/>
        <end position="475"/>
    </location>
</feature>
<evidence type="ECO:0000313" key="4">
    <source>
        <dbReference type="Proteomes" id="UP000002173"/>
    </source>
</evidence>
<dbReference type="EMBL" id="AAXT01000001">
    <property type="protein sequence ID" value="EDO08518.1"/>
    <property type="molecule type" value="Genomic_DNA"/>
</dbReference>
<evidence type="ECO:0000256" key="1">
    <source>
        <dbReference type="SAM" id="MobiDB-lite"/>
    </source>
</evidence>
<gene>
    <name evidence="3" type="ORF">BBOV_III009620</name>
</gene>
<dbReference type="GO" id="GO:0005085">
    <property type="term" value="F:guanyl-nucleotide exchange factor activity"/>
    <property type="evidence" value="ECO:0007669"/>
    <property type="project" value="InterPro"/>
</dbReference>
<dbReference type="Gene3D" id="1.10.220.20">
    <property type="match status" value="1"/>
</dbReference>
<dbReference type="Pfam" id="PF01369">
    <property type="entry name" value="Sec7"/>
    <property type="match status" value="1"/>
</dbReference>
<feature type="domain" description="SEC7" evidence="2">
    <location>
        <begin position="523"/>
        <end position="850"/>
    </location>
</feature>
<dbReference type="GO" id="GO:0032012">
    <property type="term" value="P:regulation of ARF protein signal transduction"/>
    <property type="evidence" value="ECO:0007669"/>
    <property type="project" value="InterPro"/>
</dbReference>
<feature type="compositionally biased region" description="Polar residues" evidence="1">
    <location>
        <begin position="476"/>
        <end position="487"/>
    </location>
</feature>
<dbReference type="CDD" id="cd00171">
    <property type="entry name" value="Sec7"/>
    <property type="match status" value="1"/>
</dbReference>
<dbReference type="InterPro" id="IPR032691">
    <property type="entry name" value="Mon2/Sec7/BIG1-like_HUS"/>
</dbReference>
<dbReference type="OMA" id="YKCQISI"/>
<sequence length="1908" mass="216369">MDISDRVRALSEEPRRIEVVKLEAYHVLSAVKDYLRNNAYTSSLVPVLGSDNSAGKALQDVSLTRCFKQLIMKGVPTEDIFLDIANLKPFLDVMKMCDTKQSKLIILCAEAISKFTHCENLKFGHKNAPKVLNTVFEEIMALFTTNIEPKDDLLTLKILKTLHDILCCKGGNLITNENICIMLKMIVTLLTARHRNVSIRKLIHDEVVNLLHAALGHYDQNTLKLHNMKALSRRVSSTFIFISMMLSQTITQHPFTFHAEDSFLSHEDKETVKRFRHDFAVLSQNVTSFSSLWHEFCNDVCIVGLETLNKTMEFGSLNKRQFVVVLPIVQVFMANSIYRMCFTDSLSLYSLVLRTLKNMLFFFRTHMKAQMEAQLTHIINSVIIHRNATKSVSVKTDIMEMSMEFIVDMCHNTQLIMELYANYDCDVRCANMADVLIRGIISCLVPYYDLENNTYHGDNHKHRHNNFKANHKRKTGSSSAKTPSENNTSMNVEYMAISGIQGVLRALESSKMEISVENGQLQHFGKLKLWKDTLRRAAEVFNTTKLGDDWIPLVKDLGLLPQYHEPKDVANFLKCIPDLDLKKVGEYLGTHKNPVFMDQVRIEFAKLHSFKGLPIVMAIRLFLSSFRLPGESQQIERIIEVFATTYFEAQAVVQDTAEENRADVNSDEDNVIPDSKIPRWIIQENVFWQLNFTSYGVTNLGTINDHIEADDETPFQRFTRQFMKNEIDNILSSERNSLITEAIKDPSIVAAMQLTHIDPTQLDEEFKSLKYKEMGPAENEIKPGFAYVSNSDVIFVLSYSIIMLNTDLHNTQIKKKMKLEDFVRNNKGINSGKNLPFEFLEDIYTAIKHHEIKLHKGTEQQLCDVVKYDEFFWVDHVLQKQRLMSSFITDLKTFGWEIKTSLLQLLCKNQLCKALNMAFQHAHSVSNLKTYVRLSWLFLNVALKFGLNDEVNKIFQMSSIHIDDTIGYKCQLSLSFILTVLASASNVFDADSWSKVMDMVIKLYYLNLLPPSFAALDIDTQVYGNFATLTDALVQPTIRFKRNMDARRGASWLGGWTNFITFAKPTTNAIVDSGDGLDCDIDDFTNINNSERQQFLFLFDVQSSSDSTVDNPYFDVQLLRRGVKPIASQEDEEAIREVTNAFSSETDKEELLPQVLSYMNLRLAFLNIYNIHRLFTGATTNIDSENYMVFIKVVLSRIVQSVSKEKESSDAPRVTTSNVSTPNTGSPTNKAEYAMSLEGALLDPCPKEMKNFNNKVEPTFCLGMFTKITTVVLEQTKLALKVKGRLEKEMDLKLRVTIIALVKYIHALASCLILPEALDSIPKPEDILCTFGILDDGTMIYAKVVNEEWAKYPILSDDGFAKAVKVDPILTSYLCIVILKFVYWLTQNASETGVVFCSLNEIKDTDNEEKEIECKLKWSDMCLWIGAWLLQLLVHFDNRIFQNHVEPTVKVLSTVAATPIVAQNDYFFRVLMAALQRITNNKMPFAVEGTIIQPAPARTRRVIYAVGEMLPTIMTNAKAVAADNVHVVARSLIQTLVFMTTTNTDAQLASEDEYNQGVQAIQMLNELRSFGSDGPLKEAYWLYVVHALTIVCTIAPQRIYIEAMKSLTKMLLKETGPEGQCAKIIQVARIFDYILSPILTHNFHYPLPYSSLALPVNNIKPKVTKGRVNDWDIPGAFMDRTSDSVEDAEWMEKFVQGFITSHKNVDIDDVNTRKAEMTSLICQYMLAQLPKLSSMTLDEADIGVVKAMSSNLDSSDEDTCSETCVKRLITVTNYILNVIIPSNGGDYTDATSDTYLESLKNFLLVLLTAPELKSADDKCMEHFKNDKELRISLDIVRDSVDMSSASPGEYVLASLLAHTFATSDFLKELFLDILKVVFPAMPPASTQTEESGEEATEDEQEEEKADEK</sequence>
<name>A7APN4_BABBO</name>
<feature type="compositionally biased region" description="Polar residues" evidence="1">
    <location>
        <begin position="1214"/>
        <end position="1229"/>
    </location>
</feature>
<proteinExistence type="predicted"/>
<dbReference type="PANTHER" id="PTHR10663">
    <property type="entry name" value="GUANYL-NUCLEOTIDE EXCHANGE FACTOR"/>
    <property type="match status" value="1"/>
</dbReference>
<keyword evidence="4" id="KW-1185">Reference proteome</keyword>
<accession>A7APN4</accession>
<feature type="region of interest" description="Disordered" evidence="1">
    <location>
        <begin position="1206"/>
        <end position="1230"/>
    </location>
</feature>
<dbReference type="SMART" id="SM00222">
    <property type="entry name" value="Sec7"/>
    <property type="match status" value="1"/>
</dbReference>
<evidence type="ECO:0000313" key="3">
    <source>
        <dbReference type="EMBL" id="EDO08518.1"/>
    </source>
</evidence>
<dbReference type="InterPro" id="IPR000904">
    <property type="entry name" value="Sec7_dom"/>
</dbReference>
<dbReference type="Proteomes" id="UP000002173">
    <property type="component" value="Chromosome 3"/>
</dbReference>
<feature type="region of interest" description="Disordered" evidence="1">
    <location>
        <begin position="1883"/>
        <end position="1908"/>
    </location>
</feature>
<dbReference type="STRING" id="5865.A7APN4"/>
<feature type="region of interest" description="Disordered" evidence="1">
    <location>
        <begin position="459"/>
        <end position="487"/>
    </location>
</feature>
<dbReference type="eggNOG" id="KOG0928">
    <property type="taxonomic scope" value="Eukaryota"/>
</dbReference>